<keyword evidence="7" id="KW-1015">Disulfide bond</keyword>
<dbReference type="OrthoDB" id="9403189at2759"/>
<protein>
    <recommendedName>
        <fullName evidence="13">Immunoglobulin V-set domain-containing protein</fullName>
    </recommendedName>
</protein>
<evidence type="ECO:0000256" key="4">
    <source>
        <dbReference type="ARBA" id="ARBA00022729"/>
    </source>
</evidence>
<dbReference type="PANTHER" id="PTHR20904">
    <property type="entry name" value="INDUCIBLE T-CELL COSTIMULATOR ICOS"/>
    <property type="match status" value="1"/>
</dbReference>
<evidence type="ECO:0000256" key="3">
    <source>
        <dbReference type="ARBA" id="ARBA00022692"/>
    </source>
</evidence>
<feature type="signal peptide" evidence="10">
    <location>
        <begin position="1"/>
        <end position="22"/>
    </location>
</feature>
<reference evidence="11" key="2">
    <citation type="submission" date="2025-09" db="UniProtKB">
        <authorList>
            <consortium name="Ensembl"/>
        </authorList>
    </citation>
    <scope>IDENTIFICATION</scope>
</reference>
<evidence type="ECO:0000313" key="12">
    <source>
        <dbReference type="Proteomes" id="UP000694569"/>
    </source>
</evidence>
<evidence type="ECO:0000256" key="2">
    <source>
        <dbReference type="ARBA" id="ARBA00022475"/>
    </source>
</evidence>
<name>A0A8C5PE38_9ANUR</name>
<organism evidence="11 12">
    <name type="scientific">Leptobrachium leishanense</name>
    <name type="common">Leishan spiny toad</name>
    <dbReference type="NCBI Taxonomy" id="445787"/>
    <lineage>
        <taxon>Eukaryota</taxon>
        <taxon>Metazoa</taxon>
        <taxon>Chordata</taxon>
        <taxon>Craniata</taxon>
        <taxon>Vertebrata</taxon>
        <taxon>Euteleostomi</taxon>
        <taxon>Amphibia</taxon>
        <taxon>Batrachia</taxon>
        <taxon>Anura</taxon>
        <taxon>Pelobatoidea</taxon>
        <taxon>Megophryidae</taxon>
        <taxon>Leptobrachium</taxon>
    </lineage>
</organism>
<accession>A0A8C5PE38</accession>
<dbReference type="GO" id="GO:0005886">
    <property type="term" value="C:plasma membrane"/>
    <property type="evidence" value="ECO:0007669"/>
    <property type="project" value="UniProtKB-SubCell"/>
</dbReference>
<evidence type="ECO:0000256" key="6">
    <source>
        <dbReference type="ARBA" id="ARBA00023136"/>
    </source>
</evidence>
<dbReference type="Proteomes" id="UP000694569">
    <property type="component" value="Unplaced"/>
</dbReference>
<keyword evidence="9" id="KW-0393">Immunoglobulin domain</keyword>
<sequence length="168" mass="19817">MGTHRHVPLLSFLCFSTTLIHHTPTQDSKFNLTLLKGEKRQQACLLYTNGKNIVFHNWEEQIPCHLRRTNNNRTFAFTIFKLDVNHTDIYRCQINILRPAPYINRVTNETYVYIHGPSTMPDFADYISANMARRRVLRTGLGNTALVYRWYSQELVHSHEMVEVMWHP</sequence>
<dbReference type="AlphaFoldDB" id="A0A8C5PE38"/>
<comment type="subcellular location">
    <subcellularLocation>
        <location evidence="1">Cell membrane</location>
        <topology evidence="1">Single-pass type I membrane protein</topology>
    </subcellularLocation>
</comment>
<keyword evidence="5" id="KW-1133">Transmembrane helix</keyword>
<evidence type="ECO:0000256" key="10">
    <source>
        <dbReference type="SAM" id="SignalP"/>
    </source>
</evidence>
<reference evidence="11" key="1">
    <citation type="submission" date="2025-08" db="UniProtKB">
        <authorList>
            <consortium name="Ensembl"/>
        </authorList>
    </citation>
    <scope>IDENTIFICATION</scope>
</reference>
<evidence type="ECO:0000256" key="5">
    <source>
        <dbReference type="ARBA" id="ARBA00022989"/>
    </source>
</evidence>
<evidence type="ECO:0000256" key="1">
    <source>
        <dbReference type="ARBA" id="ARBA00004251"/>
    </source>
</evidence>
<proteinExistence type="predicted"/>
<dbReference type="GO" id="GO:0031295">
    <property type="term" value="P:T cell costimulation"/>
    <property type="evidence" value="ECO:0007669"/>
    <property type="project" value="InterPro"/>
</dbReference>
<evidence type="ECO:0000256" key="8">
    <source>
        <dbReference type="ARBA" id="ARBA00023180"/>
    </source>
</evidence>
<feature type="chain" id="PRO_5034428669" description="Immunoglobulin V-set domain-containing protein" evidence="10">
    <location>
        <begin position="23"/>
        <end position="168"/>
    </location>
</feature>
<keyword evidence="6" id="KW-0472">Membrane</keyword>
<dbReference type="PANTHER" id="PTHR20904:SF0">
    <property type="entry name" value="INDUCIBLE T-CELL COSTIMULATOR"/>
    <property type="match status" value="1"/>
</dbReference>
<dbReference type="Ensembl" id="ENSLLET00000016976.1">
    <property type="protein sequence ID" value="ENSLLEP00000016352.1"/>
    <property type="gene ID" value="ENSLLEG00000010351.1"/>
</dbReference>
<keyword evidence="3" id="KW-0812">Transmembrane</keyword>
<evidence type="ECO:0000256" key="9">
    <source>
        <dbReference type="ARBA" id="ARBA00023319"/>
    </source>
</evidence>
<evidence type="ECO:0000313" key="11">
    <source>
        <dbReference type="Ensembl" id="ENSLLEP00000016352.1"/>
    </source>
</evidence>
<keyword evidence="12" id="KW-1185">Reference proteome</keyword>
<evidence type="ECO:0000256" key="7">
    <source>
        <dbReference type="ARBA" id="ARBA00023157"/>
    </source>
</evidence>
<keyword evidence="8" id="KW-0325">Glycoprotein</keyword>
<dbReference type="Gene3D" id="2.60.40.10">
    <property type="entry name" value="Immunoglobulins"/>
    <property type="match status" value="1"/>
</dbReference>
<keyword evidence="4 10" id="KW-0732">Signal</keyword>
<evidence type="ECO:0008006" key="13">
    <source>
        <dbReference type="Google" id="ProtNLM"/>
    </source>
</evidence>
<dbReference type="InterPro" id="IPR039943">
    <property type="entry name" value="ICOS"/>
</dbReference>
<dbReference type="InterPro" id="IPR013783">
    <property type="entry name" value="Ig-like_fold"/>
</dbReference>
<keyword evidence="2" id="KW-1003">Cell membrane</keyword>